<dbReference type="PATRIC" id="fig|1156935.5.peg.3563"/>
<dbReference type="InterPro" id="IPR016032">
    <property type="entry name" value="Sig_transdc_resp-reg_C-effctor"/>
</dbReference>
<keyword evidence="3" id="KW-1185">Reference proteome</keyword>
<keyword evidence="2" id="KW-0808">Transferase</keyword>
<dbReference type="SUPFAM" id="SSF46894">
    <property type="entry name" value="C-terminal effector domain of the bipartite response regulators"/>
    <property type="match status" value="1"/>
</dbReference>
<keyword evidence="2" id="KW-0804">Transcription</keyword>
<dbReference type="GO" id="GO:0000428">
    <property type="term" value="C:DNA-directed RNA polymerase complex"/>
    <property type="evidence" value="ECO:0007669"/>
    <property type="project" value="UniProtKB-KW"/>
</dbReference>
<keyword evidence="2" id="KW-0548">Nucleotidyltransferase</keyword>
<protein>
    <submittedName>
        <fullName evidence="2">DNA-directed RNA polymerase subunit alpha</fullName>
        <ecNumber evidence="2">2.7.7.6</ecNumber>
    </submittedName>
</protein>
<dbReference type="InterPro" id="IPR011260">
    <property type="entry name" value="RNAP_asu_C"/>
</dbReference>
<sequence>MEVLRLAHGGLGTKDIGAALGITNITVASHLNSARKKIGVRSTRDAAAKFAAFEAGENAHLQNTDISNEDIIHVLLMRIDDFELSVRTANVLIADNRVFVGDLVQLTEFELLRLPNFGRRALNEIKEMLASVGLRLGMVLSNWPPDNIEQVREKLSIAAKVRGIPQAKLGTTFRAGQETLEIAVDGNESDESAALESITQQLHQESKRKLEAFSEATKTLSNQYGWSDIDASNRRFVSLLDRPTEDIPAVIGLVYSSALELGSYLELDNQLRSGEVSYAESLRPEVRRLLEDVVKTVAPWVRRFPSAREIDNETGEFLSQITLVAHAREATETALRSALIAEDIAETVRALLASSDRAGAVSYKASTRGVLSARNMVIAAATAATTVWLGAVGSELAPQSVLAQRAAGFLASAEAPIVQLFKDLPSDIQLAINMLIKEVNQKPFTVPSPLPDGRRPIAKKKHD</sequence>
<dbReference type="GO" id="GO:0006351">
    <property type="term" value="P:DNA-templated transcription"/>
    <property type="evidence" value="ECO:0007669"/>
    <property type="project" value="InterPro"/>
</dbReference>
<dbReference type="Proteomes" id="UP000007123">
    <property type="component" value="Unassembled WGS sequence"/>
</dbReference>
<dbReference type="InterPro" id="IPR000792">
    <property type="entry name" value="Tscrpt_reg_LuxR_C"/>
</dbReference>
<dbReference type="SUPFAM" id="SSF47789">
    <property type="entry name" value="C-terminal domain of RNA polymerase alpha subunit"/>
    <property type="match status" value="1"/>
</dbReference>
<dbReference type="EMBL" id="ALJF01000013">
    <property type="protein sequence ID" value="EKF58420.1"/>
    <property type="molecule type" value="Genomic_DNA"/>
</dbReference>
<name>K2Q049_9HYPH</name>
<proteinExistence type="predicted"/>
<evidence type="ECO:0000259" key="1">
    <source>
        <dbReference type="PROSITE" id="PS50043"/>
    </source>
</evidence>
<dbReference type="STRING" id="1156935.QWE_17498"/>
<dbReference type="PROSITE" id="PS00622">
    <property type="entry name" value="HTH_LUXR_1"/>
    <property type="match status" value="1"/>
</dbReference>
<dbReference type="Gene3D" id="1.10.150.20">
    <property type="entry name" value="5' to 3' exonuclease, C-terminal subdomain"/>
    <property type="match status" value="1"/>
</dbReference>
<dbReference type="GO" id="GO:0006355">
    <property type="term" value="P:regulation of DNA-templated transcription"/>
    <property type="evidence" value="ECO:0007669"/>
    <property type="project" value="InterPro"/>
</dbReference>
<accession>K2Q049</accession>
<dbReference type="eggNOG" id="COG0202">
    <property type="taxonomic scope" value="Bacteria"/>
</dbReference>
<dbReference type="PROSITE" id="PS50043">
    <property type="entry name" value="HTH_LUXR_2"/>
    <property type="match status" value="1"/>
</dbReference>
<dbReference type="Pfam" id="PF03118">
    <property type="entry name" value="RNA_pol_A_CTD"/>
    <property type="match status" value="1"/>
</dbReference>
<dbReference type="EC" id="2.7.7.6" evidence="2"/>
<dbReference type="AlphaFoldDB" id="K2Q049"/>
<comment type="caution">
    <text evidence="2">The sequence shown here is derived from an EMBL/GenBank/DDBJ whole genome shotgun (WGS) entry which is preliminary data.</text>
</comment>
<reference evidence="2 3" key="1">
    <citation type="journal article" date="2012" name="J. Bacteriol.">
        <title>Draft Genome Sequence of Agrobacterium albertimagni Strain AOL15.</title>
        <authorList>
            <person name="Trimble W.L."/>
            <person name="Phung le T."/>
            <person name="Meyer F."/>
            <person name="Gilbert J.A."/>
            <person name="Silver S."/>
        </authorList>
    </citation>
    <scope>NUCLEOTIDE SEQUENCE [LARGE SCALE GENOMIC DNA]</scope>
    <source>
        <strain evidence="2 3">AOL15</strain>
    </source>
</reference>
<dbReference type="InterPro" id="IPR036388">
    <property type="entry name" value="WH-like_DNA-bd_sf"/>
</dbReference>
<evidence type="ECO:0000313" key="3">
    <source>
        <dbReference type="Proteomes" id="UP000007123"/>
    </source>
</evidence>
<organism evidence="2 3">
    <name type="scientific">Agrobacterium albertimagni AOL15</name>
    <dbReference type="NCBI Taxonomy" id="1156935"/>
    <lineage>
        <taxon>Bacteria</taxon>
        <taxon>Pseudomonadati</taxon>
        <taxon>Pseudomonadota</taxon>
        <taxon>Alphaproteobacteria</taxon>
        <taxon>Hyphomicrobiales</taxon>
        <taxon>Rhizobiaceae</taxon>
        <taxon>Rhizobium/Agrobacterium group</taxon>
        <taxon>Agrobacterium</taxon>
    </lineage>
</organism>
<dbReference type="Pfam" id="PF00196">
    <property type="entry name" value="GerE"/>
    <property type="match status" value="1"/>
</dbReference>
<dbReference type="GO" id="GO:0003677">
    <property type="term" value="F:DNA binding"/>
    <property type="evidence" value="ECO:0007669"/>
    <property type="project" value="InterPro"/>
</dbReference>
<keyword evidence="2" id="KW-0240">DNA-directed RNA polymerase</keyword>
<evidence type="ECO:0000313" key="2">
    <source>
        <dbReference type="EMBL" id="EKF58420.1"/>
    </source>
</evidence>
<feature type="domain" description="HTH luxR-type" evidence="1">
    <location>
        <begin position="1"/>
        <end position="54"/>
    </location>
</feature>
<dbReference type="GO" id="GO:0003899">
    <property type="term" value="F:DNA-directed RNA polymerase activity"/>
    <property type="evidence" value="ECO:0007669"/>
    <property type="project" value="UniProtKB-EC"/>
</dbReference>
<dbReference type="SMART" id="SM00421">
    <property type="entry name" value="HTH_LUXR"/>
    <property type="match status" value="1"/>
</dbReference>
<gene>
    <name evidence="2" type="ORF">QWE_17498</name>
</gene>
<dbReference type="Gene3D" id="1.10.10.10">
    <property type="entry name" value="Winged helix-like DNA-binding domain superfamily/Winged helix DNA-binding domain"/>
    <property type="match status" value="1"/>
</dbReference>